<evidence type="ECO:0000256" key="2">
    <source>
        <dbReference type="ARBA" id="ARBA00022803"/>
    </source>
</evidence>
<keyword evidence="1" id="KW-0677">Repeat</keyword>
<dbReference type="InterPro" id="IPR051685">
    <property type="entry name" value="Ycf3/AcsC/BcsC/TPR_MFPF"/>
</dbReference>
<dbReference type="EMBL" id="LGFT01000027">
    <property type="protein sequence ID" value="KUK44368.1"/>
    <property type="molecule type" value="Genomic_DNA"/>
</dbReference>
<dbReference type="Proteomes" id="UP000057043">
    <property type="component" value="Unassembled WGS sequence"/>
</dbReference>
<organism evidence="4 7">
    <name type="scientific">Methanothrix harundinacea</name>
    <dbReference type="NCBI Taxonomy" id="301375"/>
    <lineage>
        <taxon>Archaea</taxon>
        <taxon>Methanobacteriati</taxon>
        <taxon>Methanobacteriota</taxon>
        <taxon>Stenosarchaea group</taxon>
        <taxon>Methanomicrobia</taxon>
        <taxon>Methanotrichales</taxon>
        <taxon>Methanotrichaceae</taxon>
        <taxon>Methanothrix</taxon>
    </lineage>
</organism>
<accession>A0A124FMD0</accession>
<protein>
    <submittedName>
        <fullName evidence="4">TPR-repeat protein</fullName>
    </submittedName>
</protein>
<dbReference type="Gene3D" id="1.25.40.10">
    <property type="entry name" value="Tetratricopeptide repeat domain"/>
    <property type="match status" value="2"/>
</dbReference>
<dbReference type="PROSITE" id="PS50293">
    <property type="entry name" value="TPR_REGION"/>
    <property type="match status" value="1"/>
</dbReference>
<keyword evidence="2 3" id="KW-0802">TPR repeat</keyword>
<dbReference type="SMART" id="SM00028">
    <property type="entry name" value="TPR"/>
    <property type="match status" value="3"/>
</dbReference>
<evidence type="ECO:0000313" key="7">
    <source>
        <dbReference type="Proteomes" id="UP000057043"/>
    </source>
</evidence>
<reference evidence="6 7" key="2">
    <citation type="journal article" date="2015" name="MBio">
        <title>Genome-Resolved Metagenomic Analysis Reveals Roles for Candidate Phyla and Other Microbial Community Members in Biogeochemical Transformations in Oil Reservoirs.</title>
        <authorList>
            <person name="Hu P."/>
            <person name="Tom L."/>
            <person name="Singh A."/>
            <person name="Thomas B.C."/>
            <person name="Baker B.J."/>
            <person name="Piceno Y.M."/>
            <person name="Andersen G.L."/>
            <person name="Banfield J.F."/>
        </authorList>
    </citation>
    <scope>NUCLEOTIDE SEQUENCE [LARGE SCALE GENOMIC DNA]</scope>
    <source>
        <strain evidence="4">57_489</strain>
    </source>
</reference>
<evidence type="ECO:0000256" key="1">
    <source>
        <dbReference type="ARBA" id="ARBA00022737"/>
    </source>
</evidence>
<dbReference type="Pfam" id="PF13432">
    <property type="entry name" value="TPR_16"/>
    <property type="match status" value="1"/>
</dbReference>
<evidence type="ECO:0000313" key="5">
    <source>
        <dbReference type="EMBL" id="KUK96992.1"/>
    </source>
</evidence>
<dbReference type="PANTHER" id="PTHR44943:SF8">
    <property type="entry name" value="TPR REPEAT-CONTAINING PROTEIN MJ0263"/>
    <property type="match status" value="1"/>
</dbReference>
<dbReference type="AlphaFoldDB" id="A0A124FMD0"/>
<name>A0A124FMD0_9EURY</name>
<evidence type="ECO:0000313" key="6">
    <source>
        <dbReference type="Proteomes" id="UP000053961"/>
    </source>
</evidence>
<dbReference type="SUPFAM" id="SSF48452">
    <property type="entry name" value="TPR-like"/>
    <property type="match status" value="1"/>
</dbReference>
<dbReference type="EMBL" id="LGHB01000006">
    <property type="protein sequence ID" value="KUK96992.1"/>
    <property type="molecule type" value="Genomic_DNA"/>
</dbReference>
<evidence type="ECO:0000256" key="3">
    <source>
        <dbReference type="PROSITE-ProRule" id="PRU00339"/>
    </source>
</evidence>
<gene>
    <name evidence="4" type="ORF">XD72_1287</name>
    <name evidence="5" type="ORF">XE07_0764</name>
</gene>
<dbReference type="Proteomes" id="UP000053961">
    <property type="component" value="Unassembled WGS sequence"/>
</dbReference>
<comment type="caution">
    <text evidence="4">The sequence shown here is derived from an EMBL/GenBank/DDBJ whole genome shotgun (WGS) entry which is preliminary data.</text>
</comment>
<feature type="repeat" description="TPR" evidence="3">
    <location>
        <begin position="43"/>
        <end position="76"/>
    </location>
</feature>
<dbReference type="InterPro" id="IPR011990">
    <property type="entry name" value="TPR-like_helical_dom_sf"/>
</dbReference>
<reference evidence="5" key="1">
    <citation type="journal article" date="2015" name="MBio">
        <title>Genome-resolved metagenomic analysis reveals roles for candidate phyla and other microbial community members in biogeochemical transformations in oil reservoirs.</title>
        <authorList>
            <person name="Hu P."/>
            <person name="Tom L."/>
            <person name="Singh A."/>
            <person name="Thomas B.C."/>
            <person name="Baker B.J."/>
            <person name="Piceno Y.M."/>
            <person name="Andersen G.L."/>
            <person name="Banfield J.F."/>
        </authorList>
    </citation>
    <scope>NUCLEOTIDE SEQUENCE [LARGE SCALE GENOMIC DNA]</scope>
    <source>
        <strain evidence="5">56_747</strain>
    </source>
</reference>
<sequence>MSGLNNVLPDFGIWARFAIVLAAMASLCICALAEDGIEEENSAESWRERGHELFLEGRMDEALQAYEESLRIDPGNSTAWLDKAIIHEILARQAHLRAVALFDEILAGNPEDARAWWGRGVAQYGLERPEEARGSWERALEIYNDTLESDPEDGKAWFEKAEVLISLGRNEEAIEAYERAIEKNSTSADAAARTVANLLMENGLRDESWGIGEPNP</sequence>
<dbReference type="PATRIC" id="fig|301375.6.peg.1682"/>
<dbReference type="InterPro" id="IPR019734">
    <property type="entry name" value="TPR_rpt"/>
</dbReference>
<dbReference type="PROSITE" id="PS50005">
    <property type="entry name" value="TPR"/>
    <property type="match status" value="2"/>
</dbReference>
<dbReference type="PANTHER" id="PTHR44943">
    <property type="entry name" value="CELLULOSE SYNTHASE OPERON PROTEIN C"/>
    <property type="match status" value="1"/>
</dbReference>
<proteinExistence type="predicted"/>
<feature type="repeat" description="TPR" evidence="3">
    <location>
        <begin position="154"/>
        <end position="187"/>
    </location>
</feature>
<dbReference type="Pfam" id="PF00515">
    <property type="entry name" value="TPR_1"/>
    <property type="match status" value="1"/>
</dbReference>
<evidence type="ECO:0000313" key="4">
    <source>
        <dbReference type="EMBL" id="KUK44368.1"/>
    </source>
</evidence>